<dbReference type="EMBL" id="JACHIH010000005">
    <property type="protein sequence ID" value="MBB5046669.1"/>
    <property type="molecule type" value="Genomic_DNA"/>
</dbReference>
<dbReference type="AlphaFoldDB" id="A0A7W8DXW5"/>
<name>A0A7W8DXW5_9BRAD</name>
<proteinExistence type="predicted"/>
<organism evidence="2 3">
    <name type="scientific">Rhodopseudomonas rhenobacensis</name>
    <dbReference type="NCBI Taxonomy" id="87461"/>
    <lineage>
        <taxon>Bacteria</taxon>
        <taxon>Pseudomonadati</taxon>
        <taxon>Pseudomonadota</taxon>
        <taxon>Alphaproteobacteria</taxon>
        <taxon>Hyphomicrobiales</taxon>
        <taxon>Nitrobacteraceae</taxon>
        <taxon>Rhodopseudomonas</taxon>
    </lineage>
</organism>
<protein>
    <submittedName>
        <fullName evidence="2">Uncharacterized protein</fullName>
    </submittedName>
</protein>
<feature type="region of interest" description="Disordered" evidence="1">
    <location>
        <begin position="415"/>
        <end position="436"/>
    </location>
</feature>
<evidence type="ECO:0000313" key="2">
    <source>
        <dbReference type="EMBL" id="MBB5046669.1"/>
    </source>
</evidence>
<comment type="caution">
    <text evidence="2">The sequence shown here is derived from an EMBL/GenBank/DDBJ whole genome shotgun (WGS) entry which is preliminary data.</text>
</comment>
<evidence type="ECO:0000256" key="1">
    <source>
        <dbReference type="SAM" id="MobiDB-lite"/>
    </source>
</evidence>
<evidence type="ECO:0000313" key="3">
    <source>
        <dbReference type="Proteomes" id="UP000542353"/>
    </source>
</evidence>
<reference evidence="2 3" key="1">
    <citation type="submission" date="2020-08" db="EMBL/GenBank/DDBJ databases">
        <title>Genomic Encyclopedia of Type Strains, Phase IV (KMG-IV): sequencing the most valuable type-strain genomes for metagenomic binning, comparative biology and taxonomic classification.</title>
        <authorList>
            <person name="Goeker M."/>
        </authorList>
    </citation>
    <scope>NUCLEOTIDE SEQUENCE [LARGE SCALE GENOMIC DNA]</scope>
    <source>
        <strain evidence="2 3">DSM 12706</strain>
    </source>
</reference>
<accession>A0A7W8DXW5</accession>
<dbReference type="AntiFam" id="ANF00178">
    <property type="entry name" value="Shadow ORF (opposite dhbF)"/>
</dbReference>
<keyword evidence="3" id="KW-1185">Reference proteome</keyword>
<dbReference type="Proteomes" id="UP000542353">
    <property type="component" value="Unassembled WGS sequence"/>
</dbReference>
<sequence>MGGQAFDRVATEQVGAILEVEFQLAVLLLDHGQGEVELGDRIIELVGAEFDAAIGRRRCIRGQRGEHRVEQRAAAEIARRCDAIDEIFELTVLVLECVEALVANLLQVVAESELAARPAAQRQGIDEQADHALEPLGVAARCERADHQVVLAGIFREHDVVGGEQQHVHRHAVARREFAQRGAEPRIGTKPHPVAVKRLRARPREVGRQIQRRPLAREQAEPIVLLLPGRLAAGEVALPEREILVVGRQRRQRLAVVEPAEFVAQDVDRHAVADDVVQIEQKHVLERAQPDQTGPQQRRAIEIERPDETPLDRFDLALAARPLDIERDAERRLTRLDDRLVSDPERRPQAVMARHQRRQRVLQPGRVELAVQPDRDRHVVGDTVRRQPVEDIHPPLVRGRGKVALLNRRRHLGAPFAPVSRPAAPIPPRSAHRTRS</sequence>
<gene>
    <name evidence="2" type="ORF">HNR60_001417</name>
</gene>